<sequence>MMQLIAKAAAVAVGSALVSLMLVLAVVPAIGGVVEGNAIVMSIACPLAIAFPASLHAFWQKKRLADALAKLTAAHDELADAHMQLAEAHARLSEKARHDDMTGLLNREAFFSALKSTRRRTDAGALLIIDADNFKYINDTHGHAQGDAALLLIAEAIRVGVRDNDLVGRIGGEEFAAFLGGVDVEEATLVAERIRLGVEAIRFSPGDGKYLPLSVSIGAARLRPHVSWSEMMREADRRLYEAKRRGRNRVVFELGAQAAA</sequence>
<evidence type="ECO:0000313" key="6">
    <source>
        <dbReference type="Proteomes" id="UP000323258"/>
    </source>
</evidence>
<name>A0A5D4GQQ9_9HYPH</name>
<feature type="transmembrane region" description="Helical" evidence="3">
    <location>
        <begin position="39"/>
        <end position="59"/>
    </location>
</feature>
<dbReference type="NCBIfam" id="TIGR00254">
    <property type="entry name" value="GGDEF"/>
    <property type="match status" value="1"/>
</dbReference>
<dbReference type="PANTHER" id="PTHR45138">
    <property type="entry name" value="REGULATORY COMPONENTS OF SENSORY TRANSDUCTION SYSTEM"/>
    <property type="match status" value="1"/>
</dbReference>
<dbReference type="InterPro" id="IPR043128">
    <property type="entry name" value="Rev_trsase/Diguanyl_cyclase"/>
</dbReference>
<evidence type="ECO:0000256" key="1">
    <source>
        <dbReference type="ARBA" id="ARBA00012528"/>
    </source>
</evidence>
<dbReference type="PROSITE" id="PS50887">
    <property type="entry name" value="GGDEF"/>
    <property type="match status" value="1"/>
</dbReference>
<dbReference type="FunFam" id="3.30.70.270:FF:000001">
    <property type="entry name" value="Diguanylate cyclase domain protein"/>
    <property type="match status" value="1"/>
</dbReference>
<dbReference type="SUPFAM" id="SSF55073">
    <property type="entry name" value="Nucleotide cyclase"/>
    <property type="match status" value="1"/>
</dbReference>
<evidence type="ECO:0000256" key="2">
    <source>
        <dbReference type="ARBA" id="ARBA00034247"/>
    </source>
</evidence>
<reference evidence="5 6" key="1">
    <citation type="submission" date="2019-08" db="EMBL/GenBank/DDBJ databases">
        <authorList>
            <person name="Seo Y.L."/>
        </authorList>
    </citation>
    <scope>NUCLEOTIDE SEQUENCE [LARGE SCALE GENOMIC DNA]</scope>
    <source>
        <strain evidence="5 6">MaA-C15</strain>
    </source>
</reference>
<keyword evidence="6" id="KW-1185">Reference proteome</keyword>
<dbReference type="RefSeq" id="WP_148916974.1">
    <property type="nucleotide sequence ID" value="NZ_VSZS01000068.1"/>
</dbReference>
<dbReference type="InterPro" id="IPR000160">
    <property type="entry name" value="GGDEF_dom"/>
</dbReference>
<keyword evidence="3" id="KW-1133">Transmembrane helix</keyword>
<dbReference type="Proteomes" id="UP000323258">
    <property type="component" value="Unassembled WGS sequence"/>
</dbReference>
<dbReference type="OrthoDB" id="9812260at2"/>
<evidence type="ECO:0000313" key="5">
    <source>
        <dbReference type="EMBL" id="TYR29665.1"/>
    </source>
</evidence>
<accession>A0A5D4GQQ9</accession>
<comment type="catalytic activity">
    <reaction evidence="2">
        <text>2 GTP = 3',3'-c-di-GMP + 2 diphosphate</text>
        <dbReference type="Rhea" id="RHEA:24898"/>
        <dbReference type="ChEBI" id="CHEBI:33019"/>
        <dbReference type="ChEBI" id="CHEBI:37565"/>
        <dbReference type="ChEBI" id="CHEBI:58805"/>
        <dbReference type="EC" id="2.7.7.65"/>
    </reaction>
</comment>
<gene>
    <name evidence="5" type="ORF">FY036_22735</name>
</gene>
<dbReference type="InterPro" id="IPR050469">
    <property type="entry name" value="Diguanylate_Cyclase"/>
</dbReference>
<dbReference type="Gene3D" id="3.30.70.270">
    <property type="match status" value="1"/>
</dbReference>
<dbReference type="AlphaFoldDB" id="A0A5D4GQQ9"/>
<dbReference type="EC" id="2.7.7.65" evidence="1"/>
<proteinExistence type="predicted"/>
<dbReference type="GO" id="GO:0052621">
    <property type="term" value="F:diguanylate cyclase activity"/>
    <property type="evidence" value="ECO:0007669"/>
    <property type="project" value="UniProtKB-EC"/>
</dbReference>
<dbReference type="EMBL" id="VSZS01000068">
    <property type="protein sequence ID" value="TYR29665.1"/>
    <property type="molecule type" value="Genomic_DNA"/>
</dbReference>
<keyword evidence="3" id="KW-0472">Membrane</keyword>
<evidence type="ECO:0000256" key="3">
    <source>
        <dbReference type="SAM" id="Phobius"/>
    </source>
</evidence>
<dbReference type="PANTHER" id="PTHR45138:SF9">
    <property type="entry name" value="DIGUANYLATE CYCLASE DGCM-RELATED"/>
    <property type="match status" value="1"/>
</dbReference>
<dbReference type="SMART" id="SM00267">
    <property type="entry name" value="GGDEF"/>
    <property type="match status" value="1"/>
</dbReference>
<comment type="caution">
    <text evidence="5">The sequence shown here is derived from an EMBL/GenBank/DDBJ whole genome shotgun (WGS) entry which is preliminary data.</text>
</comment>
<dbReference type="CDD" id="cd01949">
    <property type="entry name" value="GGDEF"/>
    <property type="match status" value="1"/>
</dbReference>
<keyword evidence="3" id="KW-0812">Transmembrane</keyword>
<evidence type="ECO:0000259" key="4">
    <source>
        <dbReference type="PROSITE" id="PS50887"/>
    </source>
</evidence>
<feature type="domain" description="GGDEF" evidence="4">
    <location>
        <begin position="122"/>
        <end position="255"/>
    </location>
</feature>
<organism evidence="5 6">
    <name type="scientific">Neoaquamicrobium microcysteis</name>
    <dbReference type="NCBI Taxonomy" id="2682781"/>
    <lineage>
        <taxon>Bacteria</taxon>
        <taxon>Pseudomonadati</taxon>
        <taxon>Pseudomonadota</taxon>
        <taxon>Alphaproteobacteria</taxon>
        <taxon>Hyphomicrobiales</taxon>
        <taxon>Phyllobacteriaceae</taxon>
        <taxon>Neoaquamicrobium</taxon>
    </lineage>
</organism>
<dbReference type="Pfam" id="PF00990">
    <property type="entry name" value="GGDEF"/>
    <property type="match status" value="1"/>
</dbReference>
<protein>
    <recommendedName>
        <fullName evidence="1">diguanylate cyclase</fullName>
        <ecNumber evidence="1">2.7.7.65</ecNumber>
    </recommendedName>
</protein>
<reference evidence="5 6" key="2">
    <citation type="submission" date="2019-09" db="EMBL/GenBank/DDBJ databases">
        <title>Mesorhizobium sp. MaA-C15 isolated from Microcystis aeruginosa.</title>
        <authorList>
            <person name="Jeong S.E."/>
            <person name="Jin H.M."/>
            <person name="Jeon C.O."/>
        </authorList>
    </citation>
    <scope>NUCLEOTIDE SEQUENCE [LARGE SCALE GENOMIC DNA]</scope>
    <source>
        <strain evidence="5 6">MaA-C15</strain>
    </source>
</reference>
<dbReference type="InterPro" id="IPR029787">
    <property type="entry name" value="Nucleotide_cyclase"/>
</dbReference>